<proteinExistence type="predicted"/>
<organism evidence="4 5">
    <name type="scientific">Breznakia blatticola</name>
    <dbReference type="NCBI Taxonomy" id="1754012"/>
    <lineage>
        <taxon>Bacteria</taxon>
        <taxon>Bacillati</taxon>
        <taxon>Bacillota</taxon>
        <taxon>Erysipelotrichia</taxon>
        <taxon>Erysipelotrichales</taxon>
        <taxon>Erysipelotrichaceae</taxon>
        <taxon>Breznakia</taxon>
    </lineage>
</organism>
<dbReference type="SUPFAM" id="SSF55729">
    <property type="entry name" value="Acyl-CoA N-acyltransferases (Nat)"/>
    <property type="match status" value="1"/>
</dbReference>
<evidence type="ECO:0000313" key="5">
    <source>
        <dbReference type="Proteomes" id="UP000294743"/>
    </source>
</evidence>
<keyword evidence="5" id="KW-1185">Reference proteome</keyword>
<dbReference type="AlphaFoldDB" id="A0A4R7ZTE5"/>
<evidence type="ECO:0000313" key="4">
    <source>
        <dbReference type="EMBL" id="TDW20816.1"/>
    </source>
</evidence>
<dbReference type="InterPro" id="IPR000182">
    <property type="entry name" value="GNAT_dom"/>
</dbReference>
<dbReference type="InterPro" id="IPR050680">
    <property type="entry name" value="YpeA/RimI_acetyltransf"/>
</dbReference>
<dbReference type="PANTHER" id="PTHR43420">
    <property type="entry name" value="ACETYLTRANSFERASE"/>
    <property type="match status" value="1"/>
</dbReference>
<dbReference type="EMBL" id="SODD01000010">
    <property type="protein sequence ID" value="TDW20816.1"/>
    <property type="molecule type" value="Genomic_DNA"/>
</dbReference>
<keyword evidence="2" id="KW-0012">Acyltransferase</keyword>
<dbReference type="Gene3D" id="3.40.630.30">
    <property type="match status" value="1"/>
</dbReference>
<protein>
    <submittedName>
        <fullName evidence="4">Acetyltransferase (GNAT) family protein</fullName>
    </submittedName>
</protein>
<dbReference type="GO" id="GO:0016747">
    <property type="term" value="F:acyltransferase activity, transferring groups other than amino-acyl groups"/>
    <property type="evidence" value="ECO:0007669"/>
    <property type="project" value="InterPro"/>
</dbReference>
<dbReference type="InterPro" id="IPR016181">
    <property type="entry name" value="Acyl_CoA_acyltransferase"/>
</dbReference>
<reference evidence="4 5" key="1">
    <citation type="submission" date="2019-03" db="EMBL/GenBank/DDBJ databases">
        <title>Genomic Encyclopedia of Type Strains, Phase IV (KMG-IV): sequencing the most valuable type-strain genomes for metagenomic binning, comparative biology and taxonomic classification.</title>
        <authorList>
            <person name="Goeker M."/>
        </authorList>
    </citation>
    <scope>NUCLEOTIDE SEQUENCE [LARGE SCALE GENOMIC DNA]</scope>
    <source>
        <strain evidence="4 5">DSM 28867</strain>
    </source>
</reference>
<gene>
    <name evidence="4" type="ORF">EDD63_11036</name>
</gene>
<comment type="caution">
    <text evidence="4">The sequence shown here is derived from an EMBL/GenBank/DDBJ whole genome shotgun (WGS) entry which is preliminary data.</text>
</comment>
<sequence length="170" mass="20064">MIEIVRVEKEQVELLRDIAIQTLYETFYTEEKTEVLQAYVDEAYTKEELLQSLDDVSSTTYFAYYDNALAGYLKVNMYDSQTEDMGDEGFEVQRIYVSKKFKGLRIGSLFMDFAIALAKANKRSFMWLGVWEHNYAAQAFYKKYGYYRVGEHDFTMGDLIETDWILRKDL</sequence>
<keyword evidence="1 4" id="KW-0808">Transferase</keyword>
<evidence type="ECO:0000256" key="2">
    <source>
        <dbReference type="ARBA" id="ARBA00023315"/>
    </source>
</evidence>
<dbReference type="PANTHER" id="PTHR43420:SF47">
    <property type="entry name" value="N-ACETYLTRANSFERASE DOMAIN-CONTAINING PROTEIN"/>
    <property type="match status" value="1"/>
</dbReference>
<accession>A0A4R7ZTE5</accession>
<evidence type="ECO:0000256" key="1">
    <source>
        <dbReference type="ARBA" id="ARBA00022679"/>
    </source>
</evidence>
<name>A0A4R7ZTE5_9FIRM</name>
<dbReference type="PROSITE" id="PS51186">
    <property type="entry name" value="GNAT"/>
    <property type="match status" value="1"/>
</dbReference>
<dbReference type="Pfam" id="PF00583">
    <property type="entry name" value="Acetyltransf_1"/>
    <property type="match status" value="1"/>
</dbReference>
<evidence type="ECO:0000259" key="3">
    <source>
        <dbReference type="PROSITE" id="PS51186"/>
    </source>
</evidence>
<feature type="domain" description="N-acetyltransferase" evidence="3">
    <location>
        <begin position="2"/>
        <end position="170"/>
    </location>
</feature>
<dbReference type="Proteomes" id="UP000294743">
    <property type="component" value="Unassembled WGS sequence"/>
</dbReference>
<dbReference type="CDD" id="cd04301">
    <property type="entry name" value="NAT_SF"/>
    <property type="match status" value="1"/>
</dbReference>